<evidence type="ECO:0000256" key="1">
    <source>
        <dbReference type="SAM" id="MobiDB-lite"/>
    </source>
</evidence>
<dbReference type="InterPro" id="IPR031667">
    <property type="entry name" value="RDD1"/>
</dbReference>
<evidence type="ECO:0000313" key="3">
    <source>
        <dbReference type="Proteomes" id="UP000007303"/>
    </source>
</evidence>
<reference evidence="2" key="3">
    <citation type="submission" date="2025-09" db="UniProtKB">
        <authorList>
            <consortium name="Ensembl"/>
        </authorList>
    </citation>
    <scope>IDENTIFICATION</scope>
</reference>
<dbReference type="GeneTree" id="ENSGT01110000267412"/>
<feature type="region of interest" description="Disordered" evidence="1">
    <location>
        <begin position="73"/>
        <end position="100"/>
    </location>
</feature>
<reference evidence="2" key="2">
    <citation type="submission" date="2025-08" db="UniProtKB">
        <authorList>
            <consortium name="Ensembl"/>
        </authorList>
    </citation>
    <scope>IDENTIFICATION</scope>
</reference>
<protein>
    <submittedName>
        <fullName evidence="2">Uncharacterized protein</fullName>
    </submittedName>
</protein>
<dbReference type="Ensembl" id="ENSTNIT00000000261.1">
    <property type="protein sequence ID" value="ENSTNIP00000000802.1"/>
    <property type="gene ID" value="ENSTNIG00000000872.1"/>
</dbReference>
<dbReference type="Pfam" id="PF15828">
    <property type="entry name" value="RDD1"/>
    <property type="match status" value="1"/>
</dbReference>
<dbReference type="PANTHER" id="PTHR14680">
    <property type="entry name" value="SI:DKEY-126G1.9-RELATED"/>
    <property type="match status" value="1"/>
</dbReference>
<accession>H3BXT9</accession>
<proteinExistence type="predicted"/>
<dbReference type="AlphaFoldDB" id="H3BXT9"/>
<reference evidence="3" key="1">
    <citation type="journal article" date="2004" name="Nature">
        <title>Genome duplication in the teleost fish Tetraodon nigroviridis reveals the early vertebrate proto-karyotype.</title>
        <authorList>
            <person name="Jaillon O."/>
            <person name="Aury J.-M."/>
            <person name="Brunet F."/>
            <person name="Petit J.-L."/>
            <person name="Stange-Thomann N."/>
            <person name="Mauceli E."/>
            <person name="Bouneau L."/>
            <person name="Fischer C."/>
            <person name="Ozouf-Costaz C."/>
            <person name="Bernot A."/>
            <person name="Nicaud S."/>
            <person name="Jaffe D."/>
            <person name="Fisher S."/>
            <person name="Lutfalla G."/>
            <person name="Dossat C."/>
            <person name="Segurens B."/>
            <person name="Dasilva C."/>
            <person name="Salanoubat M."/>
            <person name="Levy M."/>
            <person name="Boudet N."/>
            <person name="Castellano S."/>
            <person name="Anthouard V."/>
            <person name="Jubin C."/>
            <person name="Castelli V."/>
            <person name="Katinka M."/>
            <person name="Vacherie B."/>
            <person name="Biemont C."/>
            <person name="Skalli Z."/>
            <person name="Cattolico L."/>
            <person name="Poulain J."/>
            <person name="De Berardinis V."/>
            <person name="Cruaud C."/>
            <person name="Duprat S."/>
            <person name="Brottier P."/>
            <person name="Coutanceau J.-P."/>
            <person name="Gouzy J."/>
            <person name="Parra G."/>
            <person name="Lardier G."/>
            <person name="Chapple C."/>
            <person name="McKernan K.J."/>
            <person name="McEwan P."/>
            <person name="Bosak S."/>
            <person name="Kellis M."/>
            <person name="Volff J.-N."/>
            <person name="Guigo R."/>
            <person name="Zody M.C."/>
            <person name="Mesirov J."/>
            <person name="Lindblad-Toh K."/>
            <person name="Birren B."/>
            <person name="Nusbaum C."/>
            <person name="Kahn D."/>
            <person name="Robinson-Rechavi M."/>
            <person name="Laudet V."/>
            <person name="Schachter V."/>
            <person name="Quetier F."/>
            <person name="Saurin W."/>
            <person name="Scarpelli C."/>
            <person name="Wincker P."/>
            <person name="Lander E.S."/>
            <person name="Weissenbach J."/>
            <person name="Roest Crollius H."/>
        </authorList>
    </citation>
    <scope>NUCLEOTIDE SEQUENCE [LARGE SCALE GENOMIC DNA]</scope>
</reference>
<organism evidence="2 3">
    <name type="scientific">Tetraodon nigroviridis</name>
    <name type="common">Spotted green pufferfish</name>
    <name type="synonym">Chelonodon nigroviridis</name>
    <dbReference type="NCBI Taxonomy" id="99883"/>
    <lineage>
        <taxon>Eukaryota</taxon>
        <taxon>Metazoa</taxon>
        <taxon>Chordata</taxon>
        <taxon>Craniata</taxon>
        <taxon>Vertebrata</taxon>
        <taxon>Euteleostomi</taxon>
        <taxon>Actinopterygii</taxon>
        <taxon>Neopterygii</taxon>
        <taxon>Teleostei</taxon>
        <taxon>Neoteleostei</taxon>
        <taxon>Acanthomorphata</taxon>
        <taxon>Eupercaria</taxon>
        <taxon>Tetraodontiformes</taxon>
        <taxon>Tetradontoidea</taxon>
        <taxon>Tetraodontidae</taxon>
        <taxon>Tetraodon</taxon>
    </lineage>
</organism>
<keyword evidence="3" id="KW-1185">Reference proteome</keyword>
<feature type="region of interest" description="Disordered" evidence="1">
    <location>
        <begin position="1"/>
        <end position="49"/>
    </location>
</feature>
<feature type="compositionally biased region" description="Polar residues" evidence="1">
    <location>
        <begin position="1"/>
        <end position="15"/>
    </location>
</feature>
<dbReference type="InParanoid" id="H3BXT9"/>
<name>H3BXT9_TETNG</name>
<sequence length="150" mass="16866">MDSSSLQSSPCQTTSRSEDKQREQGGTVEQDGGMGAQVKKEGTGSTAGKQKCSKEVYFALLPDKYEPLIEELEEEEIQESSEERKKRKEEKKRKKKQRYKKYRKNVGKALRFSWRCLLAGLQNVASVYATPLSAMSTVMTGAYQPDGRTA</sequence>
<dbReference type="PANTHER" id="PTHR14680:SF1">
    <property type="entry name" value="REQUIRED FOR DRUG-INDUCED DEATH PROTEIN 1"/>
    <property type="match status" value="1"/>
</dbReference>
<dbReference type="HOGENOM" id="CLU_1739956_0_0_1"/>
<evidence type="ECO:0000313" key="2">
    <source>
        <dbReference type="Ensembl" id="ENSTNIP00000000802.1"/>
    </source>
</evidence>
<dbReference type="OMA" id="QNMASAY"/>
<dbReference type="Proteomes" id="UP000007303">
    <property type="component" value="Unassembled WGS sequence"/>
</dbReference>
<dbReference type="FunCoup" id="H3BXT9">
    <property type="interactions" value="5"/>
</dbReference>
<feature type="compositionally biased region" description="Basic residues" evidence="1">
    <location>
        <begin position="85"/>
        <end position="100"/>
    </location>
</feature>